<dbReference type="Proteomes" id="UP001194696">
    <property type="component" value="Unassembled WGS sequence"/>
</dbReference>
<evidence type="ECO:0008006" key="3">
    <source>
        <dbReference type="Google" id="ProtNLM"/>
    </source>
</evidence>
<sequence length="595" mass="68954">MSEATDVIGTHLSPPDLLSCILVCRTWKTLFIPHLYETFDDTQYSGPVVLERPKWRKEEGNKDRDADWILTMFTTYGHLIRRLCTGWTISLNTASAAGTCTLLRSVAIRGLRVDDLAVERDHPILSNLPTSSTTSPLQQLEHKSHWIAKQWLWHLIDQNSATLRELEIADINRFLTDTNFTDLLTSCPRLSRLALSLTPGERLQILLDKLPELQHYEFIYPKYYFPPDTIEDYLLLASSVSSLVSLRITGSVGKETYFNLLKHLPNLQHLWIEGQYSIYSKRLTGLISPPTRLQRLDYTRQNAQLNDQLIPLDILDCSPELTNVSVPFLTIEIARSIVANCPNVQSFRESTLEQTVTRSIKRHGVIDSAGMLLEKCRHLTVLDAVHMEISAEHLIAHSWICQGLEIFRCQIIRVGRLSEEEEMDYRQGLLFQRIGRPLSKNESAALEKYHNTVRTQHRLIYNQLAKMTNLKVLDLGMEFRGPRDFLSKPMIQRGAQVYREYNLFLDTLELSLASGLDRLATLDKLEVFGFESVDHRIDEEELQWMAERWPRLRIMRGLQEPLVHSVMHDGERWYRRVFMQRLRPSIRHEGHPRPK</sequence>
<proteinExistence type="predicted"/>
<name>A0ABQ7K2L5_9FUNG</name>
<organism evidence="1 2">
    <name type="scientific">Linnemannia gamsii</name>
    <dbReference type="NCBI Taxonomy" id="64522"/>
    <lineage>
        <taxon>Eukaryota</taxon>
        <taxon>Fungi</taxon>
        <taxon>Fungi incertae sedis</taxon>
        <taxon>Mucoromycota</taxon>
        <taxon>Mortierellomycotina</taxon>
        <taxon>Mortierellomycetes</taxon>
        <taxon>Mortierellales</taxon>
        <taxon>Mortierellaceae</taxon>
        <taxon>Linnemannia</taxon>
    </lineage>
</organism>
<comment type="caution">
    <text evidence="1">The sequence shown here is derived from an EMBL/GenBank/DDBJ whole genome shotgun (WGS) entry which is preliminary data.</text>
</comment>
<accession>A0ABQ7K2L5</accession>
<reference evidence="1 2" key="1">
    <citation type="journal article" date="2020" name="Fungal Divers.">
        <title>Resolving the Mortierellaceae phylogeny through synthesis of multi-gene phylogenetics and phylogenomics.</title>
        <authorList>
            <person name="Vandepol N."/>
            <person name="Liber J."/>
            <person name="Desiro A."/>
            <person name="Na H."/>
            <person name="Kennedy M."/>
            <person name="Barry K."/>
            <person name="Grigoriev I.V."/>
            <person name="Miller A.N."/>
            <person name="O'Donnell K."/>
            <person name="Stajich J.E."/>
            <person name="Bonito G."/>
        </authorList>
    </citation>
    <scope>NUCLEOTIDE SEQUENCE [LARGE SCALE GENOMIC DNA]</scope>
    <source>
        <strain evidence="1 2">AD045</strain>
    </source>
</reference>
<dbReference type="InterPro" id="IPR036047">
    <property type="entry name" value="F-box-like_dom_sf"/>
</dbReference>
<dbReference type="SUPFAM" id="SSF52047">
    <property type="entry name" value="RNI-like"/>
    <property type="match status" value="1"/>
</dbReference>
<dbReference type="EMBL" id="JAAAIM010000322">
    <property type="protein sequence ID" value="KAG0289889.1"/>
    <property type="molecule type" value="Genomic_DNA"/>
</dbReference>
<protein>
    <recommendedName>
        <fullName evidence="3">F-box domain-containing protein</fullName>
    </recommendedName>
</protein>
<evidence type="ECO:0000313" key="2">
    <source>
        <dbReference type="Proteomes" id="UP001194696"/>
    </source>
</evidence>
<dbReference type="InterPro" id="IPR032675">
    <property type="entry name" value="LRR_dom_sf"/>
</dbReference>
<keyword evidence="2" id="KW-1185">Reference proteome</keyword>
<dbReference type="SUPFAM" id="SSF81383">
    <property type="entry name" value="F-box domain"/>
    <property type="match status" value="1"/>
</dbReference>
<dbReference type="Gene3D" id="3.80.10.10">
    <property type="entry name" value="Ribonuclease Inhibitor"/>
    <property type="match status" value="1"/>
</dbReference>
<evidence type="ECO:0000313" key="1">
    <source>
        <dbReference type="EMBL" id="KAG0289889.1"/>
    </source>
</evidence>
<gene>
    <name evidence="1" type="ORF">BGZ96_006639</name>
</gene>